<dbReference type="Gene3D" id="3.90.1150.10">
    <property type="entry name" value="Aspartate Aminotransferase, domain 1"/>
    <property type="match status" value="1"/>
</dbReference>
<comment type="caution">
    <text evidence="1">The sequence shown here is derived from an EMBL/GenBank/DDBJ whole genome shotgun (WGS) entry which is preliminary data.</text>
</comment>
<feature type="non-terminal residue" evidence="1">
    <location>
        <position position="1"/>
    </location>
</feature>
<dbReference type="InterPro" id="IPR015422">
    <property type="entry name" value="PyrdxlP-dep_Trfase_small"/>
</dbReference>
<dbReference type="EMBL" id="BARS01029938">
    <property type="protein sequence ID" value="GAG10320.1"/>
    <property type="molecule type" value="Genomic_DNA"/>
</dbReference>
<name>X0UX35_9ZZZZ</name>
<evidence type="ECO:0008006" key="2">
    <source>
        <dbReference type="Google" id="ProtNLM"/>
    </source>
</evidence>
<gene>
    <name evidence="1" type="ORF">S01H1_46738</name>
</gene>
<sequence>TLADGQGALKGKIFRLAHLGYFDRFDTIACIAAIEMALAAVGYVHKVGEGTRTATELLRD</sequence>
<accession>X0UX35</accession>
<reference evidence="1" key="1">
    <citation type="journal article" date="2014" name="Front. Microbiol.">
        <title>High frequency of phylogenetically diverse reductive dehalogenase-homologous genes in deep subseafloor sedimentary metagenomes.</title>
        <authorList>
            <person name="Kawai M."/>
            <person name="Futagami T."/>
            <person name="Toyoda A."/>
            <person name="Takaki Y."/>
            <person name="Nishi S."/>
            <person name="Hori S."/>
            <person name="Arai W."/>
            <person name="Tsubouchi T."/>
            <person name="Morono Y."/>
            <person name="Uchiyama I."/>
            <person name="Ito T."/>
            <person name="Fujiyama A."/>
            <person name="Inagaki F."/>
            <person name="Takami H."/>
        </authorList>
    </citation>
    <scope>NUCLEOTIDE SEQUENCE</scope>
    <source>
        <strain evidence="1">Expedition CK06-06</strain>
    </source>
</reference>
<protein>
    <recommendedName>
        <fullName evidence="2">Aminotransferase class V domain-containing protein</fullName>
    </recommendedName>
</protein>
<evidence type="ECO:0000313" key="1">
    <source>
        <dbReference type="EMBL" id="GAG10320.1"/>
    </source>
</evidence>
<organism evidence="1">
    <name type="scientific">marine sediment metagenome</name>
    <dbReference type="NCBI Taxonomy" id="412755"/>
    <lineage>
        <taxon>unclassified sequences</taxon>
        <taxon>metagenomes</taxon>
        <taxon>ecological metagenomes</taxon>
    </lineage>
</organism>
<dbReference type="AlphaFoldDB" id="X0UX35"/>
<proteinExistence type="predicted"/>